<dbReference type="Proteomes" id="UP001206692">
    <property type="component" value="Unassembled WGS sequence"/>
</dbReference>
<dbReference type="RefSeq" id="WP_062412393.1">
    <property type="nucleotide sequence ID" value="NZ_JAJCIO010000006.1"/>
</dbReference>
<reference evidence="2 3" key="1">
    <citation type="submission" date="2022-06" db="EMBL/GenBank/DDBJ databases">
        <title>Isolation of gut microbiota from human fecal samples.</title>
        <authorList>
            <person name="Pamer E.G."/>
            <person name="Barat B."/>
            <person name="Waligurski E."/>
            <person name="Medina S."/>
            <person name="Paddock L."/>
            <person name="Mostad J."/>
        </authorList>
    </citation>
    <scope>NUCLEOTIDE SEQUENCE [LARGE SCALE GENOMIC DNA]</scope>
    <source>
        <strain evidence="2 3">DFI.1.1</strain>
    </source>
</reference>
<gene>
    <name evidence="2" type="ORF">NE675_08335</name>
</gene>
<accession>A0ABT1SUS1</accession>
<comment type="caution">
    <text evidence="2">The sequence shown here is derived from an EMBL/GenBank/DDBJ whole genome shotgun (WGS) entry which is preliminary data.</text>
</comment>
<sequence length="155" mass="17538">MELTKLLDREHIFLDTRVQSDKDAIHRLGEVLKQSGYINDKYIDAVLSREDEFPTGLQLSQQGIAIPHATPEGNVAENGIAVCRLTEPVYFHSMEDADDTVPVSMIFMLALKDANEHIDMLQKLFTMFQQEEQVEKLLTASTADDFQHAFLSALQ</sequence>
<dbReference type="PROSITE" id="PS51094">
    <property type="entry name" value="PTS_EIIA_TYPE_2"/>
    <property type="match status" value="1"/>
</dbReference>
<dbReference type="PANTHER" id="PTHR47738:SF3">
    <property type="entry name" value="PHOSPHOTRANSFERASE SYSTEM MANNITOL_FRUCTOSE-SPECIFIC IIA DOMAIN CONTAINING PROTEIN"/>
    <property type="match status" value="1"/>
</dbReference>
<dbReference type="PANTHER" id="PTHR47738">
    <property type="entry name" value="PTS SYSTEM FRUCTOSE-LIKE EIIA COMPONENT-RELATED"/>
    <property type="match status" value="1"/>
</dbReference>
<evidence type="ECO:0000313" key="2">
    <source>
        <dbReference type="EMBL" id="MCQ5343025.1"/>
    </source>
</evidence>
<dbReference type="Gene3D" id="3.40.930.10">
    <property type="entry name" value="Mannitol-specific EII, Chain A"/>
    <property type="match status" value="1"/>
</dbReference>
<dbReference type="SUPFAM" id="SSF55804">
    <property type="entry name" value="Phoshotransferase/anion transport protein"/>
    <property type="match status" value="1"/>
</dbReference>
<dbReference type="CDD" id="cd00211">
    <property type="entry name" value="PTS_IIA_fru"/>
    <property type="match status" value="1"/>
</dbReference>
<name>A0ABT1SUS1_9FIRM</name>
<organism evidence="2 3">
    <name type="scientific">Megasphaera massiliensis</name>
    <dbReference type="NCBI Taxonomy" id="1232428"/>
    <lineage>
        <taxon>Bacteria</taxon>
        <taxon>Bacillati</taxon>
        <taxon>Bacillota</taxon>
        <taxon>Negativicutes</taxon>
        <taxon>Veillonellales</taxon>
        <taxon>Veillonellaceae</taxon>
        <taxon>Megasphaera</taxon>
    </lineage>
</organism>
<dbReference type="Pfam" id="PF00359">
    <property type="entry name" value="PTS_EIIA_2"/>
    <property type="match status" value="1"/>
</dbReference>
<keyword evidence="3" id="KW-1185">Reference proteome</keyword>
<dbReference type="InterPro" id="IPR002178">
    <property type="entry name" value="PTS_EIIA_type-2_dom"/>
</dbReference>
<keyword evidence="2" id="KW-0813">Transport</keyword>
<evidence type="ECO:0000259" key="1">
    <source>
        <dbReference type="PROSITE" id="PS51094"/>
    </source>
</evidence>
<keyword evidence="2" id="KW-0762">Sugar transport</keyword>
<dbReference type="InterPro" id="IPR051541">
    <property type="entry name" value="PTS_SugarTrans_NitroReg"/>
</dbReference>
<evidence type="ECO:0000313" key="3">
    <source>
        <dbReference type="Proteomes" id="UP001206692"/>
    </source>
</evidence>
<dbReference type="InterPro" id="IPR016152">
    <property type="entry name" value="PTrfase/Anion_transptr"/>
</dbReference>
<proteinExistence type="predicted"/>
<protein>
    <submittedName>
        <fullName evidence="2">PTS sugar transporter subunit IIA</fullName>
    </submittedName>
</protein>
<feature type="domain" description="PTS EIIA type-2" evidence="1">
    <location>
        <begin position="5"/>
        <end position="155"/>
    </location>
</feature>
<dbReference type="EMBL" id="JANGEW010000015">
    <property type="protein sequence ID" value="MCQ5343025.1"/>
    <property type="molecule type" value="Genomic_DNA"/>
</dbReference>